<dbReference type="GO" id="GO:0031222">
    <property type="term" value="P:arabinan catabolic process"/>
    <property type="evidence" value="ECO:0007669"/>
    <property type="project" value="UniProtKB-UniPathway"/>
</dbReference>
<protein>
    <recommendedName>
        <fullName evidence="5">Endo-alpha-(1-&gt;5)-L-arabinanase</fullName>
        <ecNumber evidence="5">3.2.1.99</ecNumber>
    </recommendedName>
</protein>
<feature type="active site" description="Proton donor" evidence="6">
    <location>
        <position position="217"/>
    </location>
</feature>
<dbReference type="STRING" id="407036.SAMN05216243_1523"/>
<evidence type="ECO:0000313" key="8">
    <source>
        <dbReference type="EMBL" id="SDK00191.1"/>
    </source>
</evidence>
<dbReference type="PROSITE" id="PS51257">
    <property type="entry name" value="PROKAR_LIPOPROTEIN"/>
    <property type="match status" value="1"/>
</dbReference>
<reference evidence="8 9" key="1">
    <citation type="submission" date="2016-10" db="EMBL/GenBank/DDBJ databases">
        <authorList>
            <person name="de Groot N.N."/>
        </authorList>
    </citation>
    <scope>NUCLEOTIDE SEQUENCE [LARGE SCALE GENOMIC DNA]</scope>
    <source>
        <strain evidence="8 9">CGMCC 1.6502</strain>
    </source>
</reference>
<feature type="site" description="Important for substrate recognition" evidence="7">
    <location>
        <position position="289"/>
    </location>
</feature>
<dbReference type="Gene3D" id="2.115.10.20">
    <property type="entry name" value="Glycosyl hydrolase domain, family 43"/>
    <property type="match status" value="1"/>
</dbReference>
<dbReference type="EMBL" id="FNFL01000002">
    <property type="protein sequence ID" value="SDK00191.1"/>
    <property type="molecule type" value="Genomic_DNA"/>
</dbReference>
<keyword evidence="3 5" id="KW-0378">Hydrolase</keyword>
<feature type="site" description="Important for catalytic activity, responsible for pKa modulation of the active site Glu and correct orientation of both the proton donor and substrate" evidence="7">
    <location>
        <position position="172"/>
    </location>
</feature>
<organism evidence="8 9">
    <name type="scientific">Sediminibacillus albus</name>
    <dbReference type="NCBI Taxonomy" id="407036"/>
    <lineage>
        <taxon>Bacteria</taxon>
        <taxon>Bacillati</taxon>
        <taxon>Bacillota</taxon>
        <taxon>Bacilli</taxon>
        <taxon>Bacillales</taxon>
        <taxon>Bacillaceae</taxon>
        <taxon>Sediminibacillus</taxon>
    </lineage>
</organism>
<evidence type="ECO:0000256" key="7">
    <source>
        <dbReference type="PIRSR" id="PIRSR026534-3"/>
    </source>
</evidence>
<dbReference type="SUPFAM" id="SSF75005">
    <property type="entry name" value="Arabinanase/levansucrase/invertase"/>
    <property type="match status" value="1"/>
</dbReference>
<evidence type="ECO:0000256" key="4">
    <source>
        <dbReference type="ARBA" id="ARBA00023295"/>
    </source>
</evidence>
<keyword evidence="4 5" id="KW-0326">Glycosidase</keyword>
<dbReference type="InterPro" id="IPR016840">
    <property type="entry name" value="Glyco_hydro_43_endo_a_Ara-ase"/>
</dbReference>
<dbReference type="Pfam" id="PF04616">
    <property type="entry name" value="Glyco_hydro_43"/>
    <property type="match status" value="1"/>
</dbReference>
<dbReference type="AlphaFoldDB" id="A0A1G8YBT7"/>
<dbReference type="InterPro" id="IPR050727">
    <property type="entry name" value="GH43_arabinanases"/>
</dbReference>
<proteinExistence type="inferred from homology"/>
<name>A0A1G8YBT7_9BACI</name>
<evidence type="ECO:0000256" key="2">
    <source>
        <dbReference type="ARBA" id="ARBA00009865"/>
    </source>
</evidence>
<comment type="catalytic activity">
    <reaction evidence="5">
        <text>Endohydrolysis of (1-&gt;5)-alpha-arabinofuranosidic linkages in (1-&gt;5)-arabinans.</text>
        <dbReference type="EC" id="3.2.1.99"/>
    </reaction>
</comment>
<keyword evidence="9" id="KW-1185">Reference proteome</keyword>
<dbReference type="InterPro" id="IPR006710">
    <property type="entry name" value="Glyco_hydro_43"/>
</dbReference>
<dbReference type="EC" id="3.2.1.99" evidence="5"/>
<comment type="pathway">
    <text evidence="1 5">Glycan metabolism; L-arabinan degradation.</text>
</comment>
<evidence type="ECO:0000256" key="6">
    <source>
        <dbReference type="PIRSR" id="PIRSR026534-1"/>
    </source>
</evidence>
<gene>
    <name evidence="8" type="ORF">SAMN05216243_1523</name>
</gene>
<dbReference type="InterPro" id="IPR023296">
    <property type="entry name" value="Glyco_hydro_beta-prop_sf"/>
</dbReference>
<evidence type="ECO:0000256" key="1">
    <source>
        <dbReference type="ARBA" id="ARBA00004834"/>
    </source>
</evidence>
<dbReference type="Proteomes" id="UP000198694">
    <property type="component" value="Unassembled WGS sequence"/>
</dbReference>
<comment type="similarity">
    <text evidence="2 5">Belongs to the glycosyl hydrolase 43 family.</text>
</comment>
<dbReference type="CDD" id="cd18616">
    <property type="entry name" value="GH43_ABN-like"/>
    <property type="match status" value="1"/>
</dbReference>
<feature type="active site" description="Proton acceptor" evidence="6">
    <location>
        <position position="54"/>
    </location>
</feature>
<accession>A0A1G8YBT7</accession>
<evidence type="ECO:0000256" key="5">
    <source>
        <dbReference type="PIRNR" id="PIRNR026534"/>
    </source>
</evidence>
<dbReference type="PANTHER" id="PTHR43301:SF3">
    <property type="entry name" value="ARABINAN ENDO-1,5-ALPHA-L-ARABINOSIDASE A-RELATED"/>
    <property type="match status" value="1"/>
</dbReference>
<dbReference type="OrthoDB" id="9801455at2"/>
<sequence>MDSSERRRDKISSWLKCILWIGCICPVVIGCSADGPSEETSQYQNPVYEPVLADPSIIKADDGYYYAYGTEDAWGDDSETKLVPIVRSKNMADWEFIGEAFSEKPDWKGAGSIWAPDIQYYNDRYYLYYSLSIWGDSNPGIGVAVSDFPGGPFEDQGKLFTSEEVGVANSIDPFFRVEDGTPYLVWGSFHGIYGVELSEDGLSRIGEPFPIAGDAYEAPYIVKHESSYYFFGSKGSCCEGADSTYHVAVGRADSFKGPYVDQEGKKLLDNGGTTILSADANGRFAGPGHNAIITDEAGQDWMVYHAIEKNDPLLWSGASRRPLLIDPIRWENGWPVMEGGKPSEQSQTAPETN</sequence>
<evidence type="ECO:0000313" key="9">
    <source>
        <dbReference type="Proteomes" id="UP000198694"/>
    </source>
</evidence>
<evidence type="ECO:0000256" key="3">
    <source>
        <dbReference type="ARBA" id="ARBA00022801"/>
    </source>
</evidence>
<dbReference type="PANTHER" id="PTHR43301">
    <property type="entry name" value="ARABINAN ENDO-1,5-ALPHA-L-ARABINOSIDASE"/>
    <property type="match status" value="1"/>
</dbReference>
<dbReference type="PIRSF" id="PIRSF026534">
    <property type="entry name" value="Endo_alpha-L-arabinosidase"/>
    <property type="match status" value="1"/>
</dbReference>
<dbReference type="UniPathway" id="UPA00667"/>
<dbReference type="GO" id="GO:0046558">
    <property type="term" value="F:arabinan endo-1,5-alpha-L-arabinosidase activity"/>
    <property type="evidence" value="ECO:0007669"/>
    <property type="project" value="UniProtKB-EC"/>
</dbReference>